<evidence type="ECO:0008006" key="3">
    <source>
        <dbReference type="Google" id="ProtNLM"/>
    </source>
</evidence>
<evidence type="ECO:0000313" key="2">
    <source>
        <dbReference type="Proteomes" id="UP000075260"/>
    </source>
</evidence>
<comment type="caution">
    <text evidence="1">The sequence shown here is derived from an EMBL/GenBank/DDBJ whole genome shotgun (WGS) entry which is preliminary data.</text>
</comment>
<name>A0A150QHU4_SORCE</name>
<evidence type="ECO:0000313" key="1">
    <source>
        <dbReference type="EMBL" id="KYF67510.1"/>
    </source>
</evidence>
<dbReference type="Gene3D" id="3.30.530.20">
    <property type="match status" value="1"/>
</dbReference>
<dbReference type="CDD" id="cd07812">
    <property type="entry name" value="SRPBCC"/>
    <property type="match status" value="1"/>
</dbReference>
<dbReference type="EMBL" id="JEMA01000645">
    <property type="protein sequence ID" value="KYF67510.1"/>
    <property type="molecule type" value="Genomic_DNA"/>
</dbReference>
<dbReference type="AlphaFoldDB" id="A0A150QHU4"/>
<gene>
    <name evidence="1" type="ORF">BE15_20215</name>
</gene>
<dbReference type="InterPro" id="IPR023393">
    <property type="entry name" value="START-like_dom_sf"/>
</dbReference>
<dbReference type="Pfam" id="PF10604">
    <property type="entry name" value="Polyketide_cyc2"/>
    <property type="match status" value="1"/>
</dbReference>
<protein>
    <recommendedName>
        <fullName evidence="3">SRPBCC family protein</fullName>
    </recommendedName>
</protein>
<dbReference type="Proteomes" id="UP000075260">
    <property type="component" value="Unassembled WGS sequence"/>
</dbReference>
<dbReference type="RefSeq" id="WP_061609809.1">
    <property type="nucleotide sequence ID" value="NZ_JEMA01000645.1"/>
</dbReference>
<reference evidence="1 2" key="1">
    <citation type="submission" date="2014-02" db="EMBL/GenBank/DDBJ databases">
        <title>The small core and large imbalanced accessory genome model reveals a collaborative survival strategy of Sorangium cellulosum strains in nature.</title>
        <authorList>
            <person name="Han K."/>
            <person name="Peng R."/>
            <person name="Blom J."/>
            <person name="Li Y.-Z."/>
        </authorList>
    </citation>
    <scope>NUCLEOTIDE SEQUENCE [LARGE SCALE GENOMIC DNA]</scope>
    <source>
        <strain evidence="1 2">So0008-312</strain>
    </source>
</reference>
<dbReference type="InterPro" id="IPR019587">
    <property type="entry name" value="Polyketide_cyclase/dehydratase"/>
</dbReference>
<organism evidence="1 2">
    <name type="scientific">Sorangium cellulosum</name>
    <name type="common">Polyangium cellulosum</name>
    <dbReference type="NCBI Taxonomy" id="56"/>
    <lineage>
        <taxon>Bacteria</taxon>
        <taxon>Pseudomonadati</taxon>
        <taxon>Myxococcota</taxon>
        <taxon>Polyangia</taxon>
        <taxon>Polyangiales</taxon>
        <taxon>Polyangiaceae</taxon>
        <taxon>Sorangium</taxon>
    </lineage>
</organism>
<sequence length="165" mass="18692">MLYIQESIRLEAPIEIAWAWMSDLERLMKVNDFHVAMRFETDQRRGKGTRVSIDHSFFGSAPEPRGARVTHWEEGTGIGWVETDLKEPRSNFPHSSQYRLKPLPGGATLLSDELRGSLNLPFLGKAADRLMQDVFASRVVRRECVHLKEQIEAFAAGWKAARAAA</sequence>
<accession>A0A150QHU4</accession>
<proteinExistence type="predicted"/>
<dbReference type="SUPFAM" id="SSF55961">
    <property type="entry name" value="Bet v1-like"/>
    <property type="match status" value="1"/>
</dbReference>
<dbReference type="OrthoDB" id="9826204at2"/>